<dbReference type="Proteomes" id="UP001474421">
    <property type="component" value="Unassembled WGS sequence"/>
</dbReference>
<dbReference type="InterPro" id="IPR031526">
    <property type="entry name" value="DUF4698"/>
</dbReference>
<dbReference type="AlphaFoldDB" id="A0AAW1ANX5"/>
<proteinExistence type="predicted"/>
<comment type="caution">
    <text evidence="2">The sequence shown here is derived from an EMBL/GenBank/DDBJ whole genome shotgun (WGS) entry which is preliminary data.</text>
</comment>
<dbReference type="PANTHER" id="PTHR34754:SF1">
    <property type="entry name" value="COILED-COIL DOMAIN-CONTAINING PROTEIN 60"/>
    <property type="match status" value="1"/>
</dbReference>
<feature type="region of interest" description="Disordered" evidence="1">
    <location>
        <begin position="422"/>
        <end position="498"/>
    </location>
</feature>
<gene>
    <name evidence="2" type="ORF">NXF25_018029</name>
</gene>
<feature type="region of interest" description="Disordered" evidence="1">
    <location>
        <begin position="278"/>
        <end position="314"/>
    </location>
</feature>
<evidence type="ECO:0000313" key="2">
    <source>
        <dbReference type="EMBL" id="KAK9391640.1"/>
    </source>
</evidence>
<sequence length="787" mass="90954">METGQQTQKLAGMAMHAPHNGAVLPHNTNVNYLQKKGRQSGRKQLQRLLRLLRTAARDITARAPASCGCQGQQETPSPLSPVLPSKAVGVGRGQDKDGGNRGRMPLNPKIDPRYFVLIRPLPVPTQKGLKIQARSKTIYNCWDVPREQVFRESYNRRAKQLSQQGYFTPCWKPYQDFGDPLYLDPRKLTLYGLGQLPPDLYKEEVALEEFAEPLEIELSKKLKPTLLEPEKKLLPIRHIEKDLRTLPRDLVHMRHLINSVKIGRGYFHSLRRESIKRRTASSLEERREEERRRTEFQPPRYPSSSSEEDSDSESDFFLTGGFLLSETEKKKKKKMARPFTPIHNGLLSQKHPEAHFDSIFRQLCALNWLLEALTLEPCSSMKPLIACWNPKDYGGGKSCMKTINKEKAVKNRWEHFVQHAKGRRYTQKQIRGPSSKKSPKMTGSMSKISGLSSPHSKTTLASTSSLTPGSDEVAQPTSESAKEVEELESSYSKQTKEEEEPLSYYLQTLLRMIHEDVAKNFSKENMFWNTKPQYLHMYDPDSEISFGQRGKSSATSSKDEKTSTGIHKEGSTVQAKRKSSMVVTVREDKTTTATYMEDDKASELCSPESSFIRRKQQLCHEMRELFFDISQENAFRLHDQLDILERRREEKNIQKFLCLNYLTRFRKDLERMRQSVVGKEPEQDAESENWFSTLLERIPDDIRRDRRAQKVLKKLERFARNPDLRIRPPTFLKVLGELRIWEICSPDICAAVEFLREYIVDMPEEDYKQWLQARVPFPKRVHSAPPL</sequence>
<organism evidence="2 3">
    <name type="scientific">Crotalus adamanteus</name>
    <name type="common">Eastern diamondback rattlesnake</name>
    <dbReference type="NCBI Taxonomy" id="8729"/>
    <lineage>
        <taxon>Eukaryota</taxon>
        <taxon>Metazoa</taxon>
        <taxon>Chordata</taxon>
        <taxon>Craniata</taxon>
        <taxon>Vertebrata</taxon>
        <taxon>Euteleostomi</taxon>
        <taxon>Lepidosauria</taxon>
        <taxon>Squamata</taxon>
        <taxon>Bifurcata</taxon>
        <taxon>Unidentata</taxon>
        <taxon>Episquamata</taxon>
        <taxon>Toxicofera</taxon>
        <taxon>Serpentes</taxon>
        <taxon>Colubroidea</taxon>
        <taxon>Viperidae</taxon>
        <taxon>Crotalinae</taxon>
        <taxon>Crotalus</taxon>
    </lineage>
</organism>
<evidence type="ECO:0000256" key="1">
    <source>
        <dbReference type="SAM" id="MobiDB-lite"/>
    </source>
</evidence>
<dbReference type="Pfam" id="PF15769">
    <property type="entry name" value="DUF4698"/>
    <property type="match status" value="1"/>
</dbReference>
<feature type="compositionally biased region" description="Basic and acidic residues" evidence="1">
    <location>
        <begin position="557"/>
        <end position="570"/>
    </location>
</feature>
<dbReference type="PANTHER" id="PTHR34754">
    <property type="entry name" value="COILED-COIL DOMAIN-CONTAINING PROTEIN 60"/>
    <property type="match status" value="1"/>
</dbReference>
<evidence type="ECO:0000313" key="3">
    <source>
        <dbReference type="Proteomes" id="UP001474421"/>
    </source>
</evidence>
<accession>A0AAW1ANX5</accession>
<keyword evidence="3" id="KW-1185">Reference proteome</keyword>
<dbReference type="EMBL" id="JAOTOJ010000018">
    <property type="protein sequence ID" value="KAK9391640.1"/>
    <property type="molecule type" value="Genomic_DNA"/>
</dbReference>
<feature type="compositionally biased region" description="Polar residues" evidence="1">
    <location>
        <begin position="441"/>
        <end position="455"/>
    </location>
</feature>
<feature type="region of interest" description="Disordered" evidence="1">
    <location>
        <begin position="545"/>
        <end position="573"/>
    </location>
</feature>
<protein>
    <submittedName>
        <fullName evidence="2">Coiled-coil domain-containing protein 60</fullName>
    </submittedName>
</protein>
<feature type="compositionally biased region" description="Basic and acidic residues" evidence="1">
    <location>
        <begin position="283"/>
        <end position="295"/>
    </location>
</feature>
<feature type="compositionally biased region" description="Low complexity" evidence="1">
    <location>
        <begin position="456"/>
        <end position="467"/>
    </location>
</feature>
<feature type="region of interest" description="Disordered" evidence="1">
    <location>
        <begin position="66"/>
        <end position="106"/>
    </location>
</feature>
<reference evidence="2 3" key="1">
    <citation type="journal article" date="2024" name="Proc. Natl. Acad. Sci. U.S.A.">
        <title>The genetic regulatory architecture and epigenomic basis for age-related changes in rattlesnake venom.</title>
        <authorList>
            <person name="Hogan M.P."/>
            <person name="Holding M.L."/>
            <person name="Nystrom G.S."/>
            <person name="Colston T.J."/>
            <person name="Bartlett D.A."/>
            <person name="Mason A.J."/>
            <person name="Ellsworth S.A."/>
            <person name="Rautsaw R.M."/>
            <person name="Lawrence K.C."/>
            <person name="Strickland J.L."/>
            <person name="He B."/>
            <person name="Fraser P."/>
            <person name="Margres M.J."/>
            <person name="Gilbert D.M."/>
            <person name="Gibbs H.L."/>
            <person name="Parkinson C.L."/>
            <person name="Rokyta D.R."/>
        </authorList>
    </citation>
    <scope>NUCLEOTIDE SEQUENCE [LARGE SCALE GENOMIC DNA]</scope>
    <source>
        <strain evidence="2">DRR0105</strain>
    </source>
</reference>
<name>A0AAW1ANX5_CROAD</name>